<dbReference type="AlphaFoldDB" id="A0A3G2R7F6"/>
<evidence type="ECO:0000256" key="4">
    <source>
        <dbReference type="ARBA" id="ARBA00022723"/>
    </source>
</evidence>
<dbReference type="InterPro" id="IPR038071">
    <property type="entry name" value="UROD/MetE-like_sf"/>
</dbReference>
<keyword evidence="5" id="KW-0862">Zinc</keyword>
<evidence type="ECO:0000256" key="3">
    <source>
        <dbReference type="ARBA" id="ARBA00022679"/>
    </source>
</evidence>
<name>A0A3G2R7F6_9FIRM</name>
<feature type="domain" description="Uroporphyrinogen decarboxylase (URO-D)" evidence="7">
    <location>
        <begin position="7"/>
        <end position="338"/>
    </location>
</feature>
<dbReference type="KEGG" id="bacg:D2962_10735"/>
<keyword evidence="4" id="KW-0479">Metal-binding</keyword>
<keyword evidence="2 8" id="KW-0489">Methyltransferase</keyword>
<dbReference type="Gene3D" id="3.20.20.210">
    <property type="match status" value="1"/>
</dbReference>
<dbReference type="InterPro" id="IPR000257">
    <property type="entry name" value="Uroporphyrinogen_deCOase"/>
</dbReference>
<dbReference type="GO" id="GO:0032259">
    <property type="term" value="P:methylation"/>
    <property type="evidence" value="ECO:0007669"/>
    <property type="project" value="UniProtKB-KW"/>
</dbReference>
<evidence type="ECO:0000256" key="2">
    <source>
        <dbReference type="ARBA" id="ARBA00022603"/>
    </source>
</evidence>
<dbReference type="EC" id="2.1.1.-" evidence="8"/>
<dbReference type="Proteomes" id="UP000280960">
    <property type="component" value="Chromosome"/>
</dbReference>
<evidence type="ECO:0000313" key="8">
    <source>
        <dbReference type="EMBL" id="AYO31018.1"/>
    </source>
</evidence>
<protein>
    <submittedName>
        <fullName evidence="8">MtaA/CmuA family methyltransferase</fullName>
        <ecNumber evidence="8">2.1.1.-</ecNumber>
    </submittedName>
</protein>
<dbReference type="PANTHER" id="PTHR47099">
    <property type="entry name" value="METHYLCOBAMIDE:COM METHYLTRANSFERASE MTBA"/>
    <property type="match status" value="1"/>
</dbReference>
<dbReference type="GO" id="GO:0006779">
    <property type="term" value="P:porphyrin-containing compound biosynthetic process"/>
    <property type="evidence" value="ECO:0007669"/>
    <property type="project" value="InterPro"/>
</dbReference>
<keyword evidence="9" id="KW-1185">Reference proteome</keyword>
<accession>A0A3G2R7F6</accession>
<reference evidence="8 9" key="1">
    <citation type="submission" date="2018-10" db="EMBL/GenBank/DDBJ databases">
        <authorList>
            <person name="Zhang X."/>
        </authorList>
    </citation>
    <scope>NUCLEOTIDE SEQUENCE [LARGE SCALE GENOMIC DNA]</scope>
    <source>
        <strain evidence="8 9">SK-G1</strain>
    </source>
</reference>
<dbReference type="EMBL" id="CP033169">
    <property type="protein sequence ID" value="AYO31018.1"/>
    <property type="molecule type" value="Genomic_DNA"/>
</dbReference>
<evidence type="ECO:0000256" key="6">
    <source>
        <dbReference type="ARBA" id="ARBA00022994"/>
    </source>
</evidence>
<comment type="cofactor">
    <cofactor evidence="1">
        <name>Zn(2+)</name>
        <dbReference type="ChEBI" id="CHEBI:29105"/>
    </cofactor>
</comment>
<dbReference type="GO" id="GO:0046872">
    <property type="term" value="F:metal ion binding"/>
    <property type="evidence" value="ECO:0007669"/>
    <property type="project" value="UniProtKB-KW"/>
</dbReference>
<dbReference type="RefSeq" id="WP_120765863.1">
    <property type="nucleotide sequence ID" value="NZ_CP033169.1"/>
</dbReference>
<dbReference type="GO" id="GO:0008168">
    <property type="term" value="F:methyltransferase activity"/>
    <property type="evidence" value="ECO:0007669"/>
    <property type="project" value="UniProtKB-KW"/>
</dbReference>
<dbReference type="GO" id="GO:0015948">
    <property type="term" value="P:methanogenesis"/>
    <property type="evidence" value="ECO:0007669"/>
    <property type="project" value="UniProtKB-KW"/>
</dbReference>
<keyword evidence="6" id="KW-0484">Methanogenesis</keyword>
<gene>
    <name evidence="8" type="ORF">D2962_10735</name>
</gene>
<dbReference type="InterPro" id="IPR052024">
    <property type="entry name" value="Methanogen_methyltrans"/>
</dbReference>
<dbReference type="PANTHER" id="PTHR47099:SF1">
    <property type="entry name" value="METHYLCOBAMIDE:COM METHYLTRANSFERASE MTBA"/>
    <property type="match status" value="1"/>
</dbReference>
<dbReference type="NCBIfam" id="NF004889">
    <property type="entry name" value="PRK06252.1"/>
    <property type="match status" value="1"/>
</dbReference>
<evidence type="ECO:0000256" key="5">
    <source>
        <dbReference type="ARBA" id="ARBA00022833"/>
    </source>
</evidence>
<dbReference type="GO" id="GO:0006730">
    <property type="term" value="P:one-carbon metabolic process"/>
    <property type="evidence" value="ECO:0007669"/>
    <property type="project" value="InterPro"/>
</dbReference>
<dbReference type="NCBIfam" id="TIGR01463">
    <property type="entry name" value="mtaA_cmuA"/>
    <property type="match status" value="1"/>
</dbReference>
<dbReference type="Pfam" id="PF01208">
    <property type="entry name" value="URO-D"/>
    <property type="match status" value="1"/>
</dbReference>
<sequence length="342" mass="36841">MSEINFKTRLLNAINKKPVDRVPVVCPGGMMNMAVVDVMKATSCFWPEAHIDPEKMARLSLGVQLLGGIENVGVPFCMTVEAEAMGAKVYMGTRETEPRVVKYPLNTIGEWNRLPGLTENHYRVAVVLEAIIILKKSYPEIPVIGNLTGPISLATSLMEPMDFYKALRKNPGEAMEFLEFVAENIVKFGVAMTKAGADVINLADPSGTGEILGPKVFGEVAVPVINKITESIEDATGVPVMVHICGRLLPVLDQLKNIKSRVLSIDAITNLRKVKQALPEKVIMGNVSTFLLEKGTPERVRKAAIVSINQGAGILSPACGIGANTPIENIRAMADAAKIGSV</sequence>
<evidence type="ECO:0000256" key="1">
    <source>
        <dbReference type="ARBA" id="ARBA00001947"/>
    </source>
</evidence>
<dbReference type="GO" id="GO:0004853">
    <property type="term" value="F:uroporphyrinogen decarboxylase activity"/>
    <property type="evidence" value="ECO:0007669"/>
    <property type="project" value="InterPro"/>
</dbReference>
<keyword evidence="3 8" id="KW-0808">Transferase</keyword>
<evidence type="ECO:0000259" key="7">
    <source>
        <dbReference type="Pfam" id="PF01208"/>
    </source>
</evidence>
<dbReference type="InterPro" id="IPR006360">
    <property type="entry name" value="Mtase_MtaA_CmuA"/>
</dbReference>
<dbReference type="SUPFAM" id="SSF51726">
    <property type="entry name" value="UROD/MetE-like"/>
    <property type="match status" value="1"/>
</dbReference>
<organism evidence="8 9">
    <name type="scientific">Biomaibacter acetigenes</name>
    <dbReference type="NCBI Taxonomy" id="2316383"/>
    <lineage>
        <taxon>Bacteria</taxon>
        <taxon>Bacillati</taxon>
        <taxon>Bacillota</taxon>
        <taxon>Clostridia</taxon>
        <taxon>Thermosediminibacterales</taxon>
        <taxon>Tepidanaerobacteraceae</taxon>
        <taxon>Biomaibacter</taxon>
    </lineage>
</organism>
<evidence type="ECO:0000313" key="9">
    <source>
        <dbReference type="Proteomes" id="UP000280960"/>
    </source>
</evidence>
<proteinExistence type="predicted"/>